<name>A0A0H3I4Q7_PECPM</name>
<dbReference type="Proteomes" id="UP000008044">
    <property type="component" value="Chromosome"/>
</dbReference>
<dbReference type="HOGENOM" id="CLU_751937_0_0_6"/>
<gene>
    <name evidence="1" type="ordered locus">W5S_1586</name>
</gene>
<evidence type="ECO:0000313" key="1">
    <source>
        <dbReference type="EMBL" id="AFI89678.1"/>
    </source>
</evidence>
<reference evidence="1 2" key="1">
    <citation type="journal article" date="2012" name="J. Bacteriol.">
        <title>Genome sequence of Pectobacterium sp. strain SCC3193.</title>
        <authorList>
            <person name="Koskinen J.P."/>
            <person name="Laine P."/>
            <person name="Niemi O."/>
            <person name="Nykyri J."/>
            <person name="Harjunpaa H."/>
            <person name="Auvinen P."/>
            <person name="Paulin L."/>
            <person name="Pirhonen M."/>
            <person name="Palva T."/>
            <person name="Holm L."/>
        </authorList>
    </citation>
    <scope>NUCLEOTIDE SEQUENCE [LARGE SCALE GENOMIC DNA]</scope>
    <source>
        <strain evidence="1 2">SCC3193</strain>
    </source>
</reference>
<evidence type="ECO:0000313" key="2">
    <source>
        <dbReference type="Proteomes" id="UP000008044"/>
    </source>
</evidence>
<accession>A0A0H3I4Q7</accession>
<dbReference type="AlphaFoldDB" id="A0A0H3I4Q7"/>
<proteinExistence type="predicted"/>
<protein>
    <submittedName>
        <fullName evidence="1">Uncharacterized protein</fullName>
    </submittedName>
</protein>
<dbReference type="STRING" id="1905730.W5S_1586"/>
<dbReference type="PATRIC" id="fig|1166016.3.peg.1604"/>
<organism evidence="1 2">
    <name type="scientific">Pectobacterium parmentieri</name>
    <dbReference type="NCBI Taxonomy" id="1905730"/>
    <lineage>
        <taxon>Bacteria</taxon>
        <taxon>Pseudomonadati</taxon>
        <taxon>Pseudomonadota</taxon>
        <taxon>Gammaproteobacteria</taxon>
        <taxon>Enterobacterales</taxon>
        <taxon>Pectobacteriaceae</taxon>
        <taxon>Pectobacterium</taxon>
    </lineage>
</organism>
<dbReference type="EMBL" id="CP003415">
    <property type="protein sequence ID" value="AFI89678.1"/>
    <property type="molecule type" value="Genomic_DNA"/>
</dbReference>
<dbReference type="eggNOG" id="COG3539">
    <property type="taxonomic scope" value="Bacteria"/>
</dbReference>
<dbReference type="KEGG" id="pec:W5S_1586"/>
<sequence length="368" mass="40080">MRFIEHIRGLKMVNDGVRSLIGRIVLMLVILLSQQSFAFAEGSAEHKSVPIAVTFGVRALTPDVPVNPQVPFVSQMVTLPDVACTTCTAQDNWTRSWSLSPMTLDRSNSRVEQGWYVFSSGLKGIGIGVRTEPNLQQTTQGEGGRLKEDGELTVGLVRLGHNTGAGLVNLPPAEFSRVTTFRDQDGQVKYVQKDTFRVTADFRVPTCTSSTGSLSMRLPDVSRAWLQNNLTPGQHSTELGSIPQLIVANCSENTHVLRIRFIPSGSVADSQAGPTTVLVGRDEDNQDTGIGFLMTYEAEGFGLAQHGVVHWERTRPLVLRNPKPVDNSDELSKGIAVTLQAFYARPANNKPLSAGSITAKGLYQVSYD</sequence>